<dbReference type="PROSITE" id="PS51257">
    <property type="entry name" value="PROKAR_LIPOPROTEIN"/>
    <property type="match status" value="1"/>
</dbReference>
<name>A0A382UF92_9ZZZZ</name>
<dbReference type="EMBL" id="UINC01143802">
    <property type="protein sequence ID" value="SVD32939.1"/>
    <property type="molecule type" value="Genomic_DNA"/>
</dbReference>
<dbReference type="SUPFAM" id="SSF48452">
    <property type="entry name" value="TPR-like"/>
    <property type="match status" value="1"/>
</dbReference>
<proteinExistence type="predicted"/>
<dbReference type="Gene3D" id="1.25.40.10">
    <property type="entry name" value="Tetratricopeptide repeat domain"/>
    <property type="match status" value="1"/>
</dbReference>
<sequence>MKPGSVICLLALPLLAGCQTPVIQHAPEYSNDLVAEGRRIIAKSPAKDKNLWRLRVALLALKQNRFAEARELFNAAMPSAGAILKSDSSTRKAQRLFSAERSKGFHGEPYERTMGWFYQGVLYWMNGEPDNARACFRTAQLMDALAEKNEFRADWILLDYLDGMVTAKLGDDGSGAFNRAQAHARDSVLPKYNSNANVM</sequence>
<feature type="non-terminal residue" evidence="1">
    <location>
        <position position="199"/>
    </location>
</feature>
<protein>
    <recommendedName>
        <fullName evidence="2">Tetratricopeptide repeat protein</fullName>
    </recommendedName>
</protein>
<dbReference type="AlphaFoldDB" id="A0A382UF92"/>
<reference evidence="1" key="1">
    <citation type="submission" date="2018-05" db="EMBL/GenBank/DDBJ databases">
        <authorList>
            <person name="Lanie J.A."/>
            <person name="Ng W.-L."/>
            <person name="Kazmierczak K.M."/>
            <person name="Andrzejewski T.M."/>
            <person name="Davidsen T.M."/>
            <person name="Wayne K.J."/>
            <person name="Tettelin H."/>
            <person name="Glass J.I."/>
            <person name="Rusch D."/>
            <person name="Podicherti R."/>
            <person name="Tsui H.-C.T."/>
            <person name="Winkler M.E."/>
        </authorList>
    </citation>
    <scope>NUCLEOTIDE SEQUENCE</scope>
</reference>
<accession>A0A382UF92</accession>
<gene>
    <name evidence="1" type="ORF">METZ01_LOCUS385793</name>
</gene>
<dbReference type="InterPro" id="IPR011990">
    <property type="entry name" value="TPR-like_helical_dom_sf"/>
</dbReference>
<organism evidence="1">
    <name type="scientific">marine metagenome</name>
    <dbReference type="NCBI Taxonomy" id="408172"/>
    <lineage>
        <taxon>unclassified sequences</taxon>
        <taxon>metagenomes</taxon>
        <taxon>ecological metagenomes</taxon>
    </lineage>
</organism>
<evidence type="ECO:0008006" key="2">
    <source>
        <dbReference type="Google" id="ProtNLM"/>
    </source>
</evidence>
<evidence type="ECO:0000313" key="1">
    <source>
        <dbReference type="EMBL" id="SVD32939.1"/>
    </source>
</evidence>